<evidence type="ECO:0000313" key="4">
    <source>
        <dbReference type="Proteomes" id="UP000252254"/>
    </source>
</evidence>
<dbReference type="GO" id="GO:0006281">
    <property type="term" value="P:DNA repair"/>
    <property type="evidence" value="ECO:0007669"/>
    <property type="project" value="InterPro"/>
</dbReference>
<keyword evidence="3" id="KW-0489">Methyltransferase</keyword>
<dbReference type="InterPro" id="IPR036388">
    <property type="entry name" value="WH-like_DNA-bd_sf"/>
</dbReference>
<dbReference type="InterPro" id="IPR052520">
    <property type="entry name" value="ATL_DNA_repair"/>
</dbReference>
<accession>A0A366E962</accession>
<proteinExistence type="predicted"/>
<dbReference type="Proteomes" id="UP000252254">
    <property type="component" value="Unassembled WGS sequence"/>
</dbReference>
<dbReference type="GO" id="GO:0032259">
    <property type="term" value="P:methylation"/>
    <property type="evidence" value="ECO:0007669"/>
    <property type="project" value="UniProtKB-KW"/>
</dbReference>
<dbReference type="CDD" id="cd06445">
    <property type="entry name" value="ATase"/>
    <property type="match status" value="1"/>
</dbReference>
<sequence length="105" mass="11732">MQQFSINVVQIISGIPVGRVMTYGQIAKVAGKARGARQVARLLHTLSEKYQLPWHRVINSKGEISLKGEGAVTQKQLLEKEGVIVNHANKISLKQYGYIPDQEFM</sequence>
<protein>
    <submittedName>
        <fullName evidence="3">Methylated-DNA-protein-cysteine methyltransferase-like protein</fullName>
    </submittedName>
</protein>
<dbReference type="Gene3D" id="1.10.10.10">
    <property type="entry name" value="Winged helix-like DNA-binding domain superfamily/Winged helix DNA-binding domain"/>
    <property type="match status" value="1"/>
</dbReference>
<dbReference type="OrthoDB" id="9789813at2"/>
<dbReference type="Pfam" id="PF01035">
    <property type="entry name" value="DNA_binding_1"/>
    <property type="match status" value="1"/>
</dbReference>
<evidence type="ECO:0000313" key="3">
    <source>
        <dbReference type="EMBL" id="RBO98289.1"/>
    </source>
</evidence>
<reference evidence="3 4" key="1">
    <citation type="submission" date="2018-06" db="EMBL/GenBank/DDBJ databases">
        <title>Genomic Encyclopedia of Type Strains, Phase IV (KMG-IV): sequencing the most valuable type-strain genomes for metagenomic binning, comparative biology and taxonomic classification.</title>
        <authorList>
            <person name="Goeker M."/>
        </authorList>
    </citation>
    <scope>NUCLEOTIDE SEQUENCE [LARGE SCALE GENOMIC DNA]</scope>
    <source>
        <strain evidence="3 4">DSM 15140</strain>
    </source>
</reference>
<organism evidence="3 4">
    <name type="scientific">Paraliobacillus ryukyuensis</name>
    <dbReference type="NCBI Taxonomy" id="200904"/>
    <lineage>
        <taxon>Bacteria</taxon>
        <taxon>Bacillati</taxon>
        <taxon>Bacillota</taxon>
        <taxon>Bacilli</taxon>
        <taxon>Bacillales</taxon>
        <taxon>Bacillaceae</taxon>
        <taxon>Paraliobacillus</taxon>
    </lineage>
</organism>
<dbReference type="PANTHER" id="PTHR42942:SF1">
    <property type="entry name" value="ALKYLTRANSFERASE-LIKE PROTEIN 1"/>
    <property type="match status" value="1"/>
</dbReference>
<keyword evidence="4" id="KW-1185">Reference proteome</keyword>
<dbReference type="InterPro" id="IPR036217">
    <property type="entry name" value="MethylDNA_cys_MeTrfase_DNAb"/>
</dbReference>
<name>A0A366E962_9BACI</name>
<dbReference type="EMBL" id="QNRI01000005">
    <property type="protein sequence ID" value="RBO98289.1"/>
    <property type="molecule type" value="Genomic_DNA"/>
</dbReference>
<keyword evidence="1" id="KW-0227">DNA damage</keyword>
<dbReference type="RefSeq" id="WP_113868702.1">
    <property type="nucleotide sequence ID" value="NZ_BAABQN010000005.1"/>
</dbReference>
<dbReference type="GO" id="GO:0008168">
    <property type="term" value="F:methyltransferase activity"/>
    <property type="evidence" value="ECO:0007669"/>
    <property type="project" value="UniProtKB-KW"/>
</dbReference>
<gene>
    <name evidence="3" type="ORF">DES48_105140</name>
</gene>
<keyword evidence="3" id="KW-0808">Transferase</keyword>
<dbReference type="InterPro" id="IPR014048">
    <property type="entry name" value="MethylDNA_cys_MeTrfase_DNA-bd"/>
</dbReference>
<feature type="domain" description="Methylated-DNA-[protein]-cysteine S-methyltransferase DNA binding" evidence="2">
    <location>
        <begin position="4"/>
        <end position="83"/>
    </location>
</feature>
<dbReference type="AlphaFoldDB" id="A0A366E962"/>
<evidence type="ECO:0000259" key="2">
    <source>
        <dbReference type="Pfam" id="PF01035"/>
    </source>
</evidence>
<comment type="caution">
    <text evidence="3">The sequence shown here is derived from an EMBL/GenBank/DDBJ whole genome shotgun (WGS) entry which is preliminary data.</text>
</comment>
<evidence type="ECO:0000256" key="1">
    <source>
        <dbReference type="ARBA" id="ARBA00022763"/>
    </source>
</evidence>
<dbReference type="PANTHER" id="PTHR42942">
    <property type="entry name" value="6-O-METHYLGUANINE DNA METHYLTRANSFERASE"/>
    <property type="match status" value="1"/>
</dbReference>
<dbReference type="SUPFAM" id="SSF46767">
    <property type="entry name" value="Methylated DNA-protein cysteine methyltransferase, C-terminal domain"/>
    <property type="match status" value="1"/>
</dbReference>